<dbReference type="GO" id="GO:0016787">
    <property type="term" value="F:hydrolase activity"/>
    <property type="evidence" value="ECO:0007669"/>
    <property type="project" value="UniProtKB-KW"/>
</dbReference>
<dbReference type="PANTHER" id="PTHR48081:SF33">
    <property type="entry name" value="KYNURENINE FORMAMIDASE"/>
    <property type="match status" value="1"/>
</dbReference>
<name>A0A2K8KCL1_9RHOB</name>
<reference evidence="3 4" key="1">
    <citation type="submission" date="2017-11" db="EMBL/GenBank/DDBJ databases">
        <title>Revised Sequence and Annotation of the Rhodobaca barguzinensis strain alga05 Genome.</title>
        <authorList>
            <person name="Kopejtka K."/>
            <person name="Tomasch J.M."/>
            <person name="Bunk B."/>
            <person name="Koblizek M."/>
        </authorList>
    </citation>
    <scope>NUCLEOTIDE SEQUENCE [LARGE SCALE GENOMIC DNA]</scope>
    <source>
        <strain evidence="4">alga05</strain>
    </source>
</reference>
<organism evidence="3 4">
    <name type="scientific">Roseinatronobacter bogoriensis subsp. barguzinensis</name>
    <dbReference type="NCBI Taxonomy" id="441209"/>
    <lineage>
        <taxon>Bacteria</taxon>
        <taxon>Pseudomonadati</taxon>
        <taxon>Pseudomonadota</taxon>
        <taxon>Alphaproteobacteria</taxon>
        <taxon>Rhodobacterales</taxon>
        <taxon>Paracoccaceae</taxon>
        <taxon>Roseinatronobacter</taxon>
    </lineage>
</organism>
<sequence>MSPEIDWDDAFANGAYIDGSAEYPPRWEQEAQAFRASATLRRDIAYGPHRRETYDLFLPEAPPRGLVVIVHGGYWLKFDKSYWSHLAAGPVAQGWAVALPSYTLSPEAHIPQITGQIALAINHAAAAVAGPICLTGHSAGGHLVTRMICDDTTLPCHVLDRIAHVLSISGLHDLRPLLHTQMNAELGLTDETARSESAALHNPYPGIAVTAWVGGHERPEFLRQSALLREAWARKGCNAHLHVAPQQHHFNVIDGLAQPDSPLTQALLSQTPPLA</sequence>
<dbReference type="InterPro" id="IPR049492">
    <property type="entry name" value="BD-FAE-like_dom"/>
</dbReference>
<dbReference type="InterPro" id="IPR029058">
    <property type="entry name" value="AB_hydrolase_fold"/>
</dbReference>
<dbReference type="SUPFAM" id="SSF53474">
    <property type="entry name" value="alpha/beta-Hydrolases"/>
    <property type="match status" value="1"/>
</dbReference>
<gene>
    <name evidence="3" type="ORF">BG454_16345</name>
</gene>
<dbReference type="Pfam" id="PF20434">
    <property type="entry name" value="BD-FAE"/>
    <property type="match status" value="1"/>
</dbReference>
<evidence type="ECO:0000313" key="3">
    <source>
        <dbReference type="EMBL" id="ATX67191.1"/>
    </source>
</evidence>
<dbReference type="KEGG" id="rbg:BG454_16345"/>
<dbReference type="OrthoDB" id="9771666at2"/>
<dbReference type="EMBL" id="CP024899">
    <property type="protein sequence ID" value="ATX67191.1"/>
    <property type="molecule type" value="Genomic_DNA"/>
</dbReference>
<dbReference type="Gene3D" id="3.40.50.1820">
    <property type="entry name" value="alpha/beta hydrolase"/>
    <property type="match status" value="1"/>
</dbReference>
<evidence type="ECO:0000256" key="1">
    <source>
        <dbReference type="ARBA" id="ARBA00022801"/>
    </source>
</evidence>
<dbReference type="AlphaFoldDB" id="A0A2K8KCL1"/>
<dbReference type="Proteomes" id="UP000228948">
    <property type="component" value="Chromosome"/>
</dbReference>
<proteinExistence type="predicted"/>
<evidence type="ECO:0000313" key="4">
    <source>
        <dbReference type="Proteomes" id="UP000228948"/>
    </source>
</evidence>
<evidence type="ECO:0000259" key="2">
    <source>
        <dbReference type="Pfam" id="PF20434"/>
    </source>
</evidence>
<dbReference type="PANTHER" id="PTHR48081">
    <property type="entry name" value="AB HYDROLASE SUPERFAMILY PROTEIN C4A8.06C"/>
    <property type="match status" value="1"/>
</dbReference>
<feature type="domain" description="BD-FAE-like" evidence="2">
    <location>
        <begin position="55"/>
        <end position="145"/>
    </location>
</feature>
<protein>
    <submittedName>
        <fullName evidence="3">Alpha/beta hydrolase</fullName>
    </submittedName>
</protein>
<keyword evidence="4" id="KW-1185">Reference proteome</keyword>
<accession>A0A2K8KCL1</accession>
<dbReference type="RefSeq" id="WP_071481633.1">
    <property type="nucleotide sequence ID" value="NZ_CP024899.1"/>
</dbReference>
<dbReference type="STRING" id="441209.GCA_001870665_03054"/>
<dbReference type="InterPro" id="IPR050300">
    <property type="entry name" value="GDXG_lipolytic_enzyme"/>
</dbReference>
<keyword evidence="1 3" id="KW-0378">Hydrolase</keyword>